<dbReference type="Pfam" id="PF12992">
    <property type="entry name" value="DUF3876"/>
    <property type="match status" value="1"/>
</dbReference>
<evidence type="ECO:0000313" key="2">
    <source>
        <dbReference type="EMBL" id="ALK82961.1"/>
    </source>
</evidence>
<evidence type="ECO:0000313" key="3">
    <source>
        <dbReference type="Proteomes" id="UP000061587"/>
    </source>
</evidence>
<dbReference type="EMBL" id="CP013020">
    <property type="protein sequence ID" value="ALK82961.1"/>
    <property type="molecule type" value="Genomic_DNA"/>
</dbReference>
<sequence>MKRLNLILLLSAVTVALAFVISCKETNTGRLEKMRGDWVSTGNKPPFTLSEENGQYRVTVIKKSHAGSTRTETYLIRETDGYLFIETGLAVMLTYDKEKDRIHLSPGGEYKRSNHQLNK</sequence>
<dbReference type="AlphaFoldDB" id="A0A0P0M0Q8"/>
<gene>
    <name evidence="2" type="ORF">BvMPK_0322</name>
</gene>
<reference evidence="3" key="1">
    <citation type="submission" date="2015-10" db="EMBL/GenBank/DDBJ databases">
        <title>Extensive mobilome-driven genome diversification in gut-associated Bacteroides vulgatus mpk.</title>
        <authorList>
            <person name="Beier S."/>
            <person name="Lange A."/>
            <person name="Huson D.H."/>
            <person name="Frick J.-S."/>
            <person name="Autenrieth I.B."/>
        </authorList>
    </citation>
    <scope>NUCLEOTIDE SEQUENCE [LARGE SCALE GENOMIC DNA]</scope>
    <source>
        <strain evidence="3">mpk</strain>
    </source>
</reference>
<feature type="signal peptide" evidence="1">
    <location>
        <begin position="1"/>
        <end position="18"/>
    </location>
</feature>
<evidence type="ECO:0000256" key="1">
    <source>
        <dbReference type="SAM" id="SignalP"/>
    </source>
</evidence>
<reference evidence="2 3" key="2">
    <citation type="journal article" date="2016" name="Genome Biol. Evol.">
        <title>Extensive mobilome-driven genome diversification in mouse gut-associated Bacteroides vulgatus mpk.</title>
        <authorList>
            <person name="Lange A."/>
            <person name="Beier S."/>
            <person name="Steimle A."/>
            <person name="Autenrieth I.B."/>
            <person name="Huson D.H."/>
            <person name="Frick J.S."/>
        </authorList>
    </citation>
    <scope>NUCLEOTIDE SEQUENCE [LARGE SCALE GENOMIC DNA]</scope>
    <source>
        <strain evidence="3">mpk</strain>
    </source>
</reference>
<accession>A0A0P0M0Q8</accession>
<dbReference type="PATRIC" id="fig|821.40.peg.384"/>
<protein>
    <submittedName>
        <fullName evidence="2">Conjugative transposon protein TraH</fullName>
    </submittedName>
</protein>
<keyword evidence="1" id="KW-0732">Signal</keyword>
<proteinExistence type="predicted"/>
<organism evidence="2 3">
    <name type="scientific">Phocaeicola vulgatus</name>
    <name type="common">Bacteroides vulgatus</name>
    <dbReference type="NCBI Taxonomy" id="821"/>
    <lineage>
        <taxon>Bacteria</taxon>
        <taxon>Pseudomonadati</taxon>
        <taxon>Bacteroidota</taxon>
        <taxon>Bacteroidia</taxon>
        <taxon>Bacteroidales</taxon>
        <taxon>Bacteroidaceae</taxon>
        <taxon>Phocaeicola</taxon>
    </lineage>
</organism>
<name>A0A0P0M0Q8_PHOVU</name>
<dbReference type="PROSITE" id="PS51257">
    <property type="entry name" value="PROKAR_LIPOPROTEIN"/>
    <property type="match status" value="1"/>
</dbReference>
<dbReference type="Proteomes" id="UP000061587">
    <property type="component" value="Chromosome"/>
</dbReference>
<dbReference type="InterPro" id="IPR024452">
    <property type="entry name" value="DUF3876"/>
</dbReference>
<feature type="chain" id="PRO_5006050436" evidence="1">
    <location>
        <begin position="19"/>
        <end position="119"/>
    </location>
</feature>